<dbReference type="InterPro" id="IPR004846">
    <property type="entry name" value="T2SS/T3SS_dom"/>
</dbReference>
<organism evidence="3 4">
    <name type="scientific">Halobacteriovorax marinus</name>
    <dbReference type="NCBI Taxonomy" id="97084"/>
    <lineage>
        <taxon>Bacteria</taxon>
        <taxon>Pseudomonadati</taxon>
        <taxon>Bdellovibrionota</taxon>
        <taxon>Bacteriovoracia</taxon>
        <taxon>Bacteriovoracales</taxon>
        <taxon>Halobacteriovoraceae</taxon>
        <taxon>Halobacteriovorax</taxon>
    </lineage>
</organism>
<evidence type="ECO:0000313" key="4">
    <source>
        <dbReference type="Proteomes" id="UP000196531"/>
    </source>
</evidence>
<dbReference type="GO" id="GO:0009306">
    <property type="term" value="P:protein secretion"/>
    <property type="evidence" value="ECO:0007669"/>
    <property type="project" value="InterPro"/>
</dbReference>
<protein>
    <recommendedName>
        <fullName evidence="2">Type II/III secretion system secretin-like domain-containing protein</fullName>
    </recommendedName>
</protein>
<feature type="domain" description="Type II/III secretion system secretin-like" evidence="2">
    <location>
        <begin position="311"/>
        <end position="444"/>
    </location>
</feature>
<reference evidence="4" key="1">
    <citation type="journal article" date="2017" name="Proc. Natl. Acad. Sci. U.S.A.">
        <title>Simulation of Deepwater Horizon oil plume reveals substrate specialization within a complex community of hydrocarbon-degraders.</title>
        <authorList>
            <person name="Hu P."/>
            <person name="Dubinsky E.A."/>
            <person name="Probst A.J."/>
            <person name="Wang J."/>
            <person name="Sieber C.M.K."/>
            <person name="Tom L.M."/>
            <person name="Gardinali P."/>
            <person name="Banfield J.F."/>
            <person name="Atlas R.M."/>
            <person name="Andersen G.L."/>
        </authorList>
    </citation>
    <scope>NUCLEOTIDE SEQUENCE [LARGE SCALE GENOMIC DNA]</scope>
</reference>
<comment type="caution">
    <text evidence="3">The sequence shown here is derived from an EMBL/GenBank/DDBJ whole genome shotgun (WGS) entry which is preliminary data.</text>
</comment>
<gene>
    <name evidence="3" type="ORF">A9Q84_09250</name>
</gene>
<evidence type="ECO:0000256" key="1">
    <source>
        <dbReference type="RuleBase" id="RU004003"/>
    </source>
</evidence>
<dbReference type="Pfam" id="PF00263">
    <property type="entry name" value="Secretin"/>
    <property type="match status" value="1"/>
</dbReference>
<name>A0A1Y5F6Z8_9BACT</name>
<proteinExistence type="inferred from homology"/>
<dbReference type="AlphaFoldDB" id="A0A1Y5F6Z8"/>
<evidence type="ECO:0000313" key="3">
    <source>
        <dbReference type="EMBL" id="OUR96525.1"/>
    </source>
</evidence>
<comment type="similarity">
    <text evidence="1">Belongs to the bacterial secretin family.</text>
</comment>
<dbReference type="EMBL" id="MAAO01000006">
    <property type="protein sequence ID" value="OUR96525.1"/>
    <property type="molecule type" value="Genomic_DNA"/>
</dbReference>
<dbReference type="Proteomes" id="UP000196531">
    <property type="component" value="Unassembled WGS sequence"/>
</dbReference>
<evidence type="ECO:0000259" key="2">
    <source>
        <dbReference type="Pfam" id="PF00263"/>
    </source>
</evidence>
<sequence>MISPLYFKNYSNLFDNFLYRRHFLPIQGQLVKIIILLSFSFLSPNTLSCGNNSIKQQNTKYLGIGEYHQIKLNHLKNYALSNREIISAKLSSTKKTLLIRAKQQGLSTVKVWQKSSQKEFRFIVMTKKLAGELKSVNYSLSALGLDSQIKNGEIKVCNLVENFPQLSIVWKLKQSRKDKIFKLSDHYRFSKTFKKILASKIYSSFIKRKITNVKCTFETLPITCTIPKSKIDLVGIQKFWLKNIPLKLIRVNETLMLPNYRLKTKLILTESANRDILQLGLHKISGKVFSLINKDFNGFIGENQVNINNTKVKLSSMATPEIILRVGSKSQFSIGSEIPFSNKLKDDLYTEWKFAGLKVSALIEKEGDQYFLNIQTELSRPNTSSGTTSITSNRTSSRLNIKLKKTLEVVNISHRGIQNELSSLSYLSRLPILGRLFTSNTEIETFKNIKLYLQLERL</sequence>
<accession>A0A1Y5F6Z8</accession>